<evidence type="ECO:0000259" key="9">
    <source>
        <dbReference type="PROSITE" id="PS50928"/>
    </source>
</evidence>
<dbReference type="RefSeq" id="WP_116574348.1">
    <property type="nucleotide sequence ID" value="NZ_QDGZ01000012.1"/>
</dbReference>
<evidence type="ECO:0000256" key="1">
    <source>
        <dbReference type="ARBA" id="ARBA00004141"/>
    </source>
</evidence>
<proteinExistence type="inferred from homology"/>
<accession>A0A2T8F5A4</accession>
<feature type="transmembrane region" description="Helical" evidence="7">
    <location>
        <begin position="214"/>
        <end position="238"/>
    </location>
</feature>
<feature type="transmembrane region" description="Helical" evidence="7">
    <location>
        <begin position="66"/>
        <end position="86"/>
    </location>
</feature>
<dbReference type="SUPFAM" id="SSF161098">
    <property type="entry name" value="MetI-like"/>
    <property type="match status" value="1"/>
</dbReference>
<keyword evidence="3" id="KW-1003">Cell membrane</keyword>
<evidence type="ECO:0000256" key="4">
    <source>
        <dbReference type="ARBA" id="ARBA00022692"/>
    </source>
</evidence>
<dbReference type="FunFam" id="1.10.3720.10:FF:000001">
    <property type="entry name" value="Glycine betaine ABC transporter, permease"/>
    <property type="match status" value="1"/>
</dbReference>
<dbReference type="PANTHER" id="PTHR47737:SF1">
    <property type="entry name" value="GLYCINE BETAINE_PROLINE BETAINE TRANSPORT SYSTEM PERMEASE PROTEIN PROW"/>
    <property type="match status" value="1"/>
</dbReference>
<dbReference type="GO" id="GO:0015226">
    <property type="term" value="F:carnitine transmembrane transporter activity"/>
    <property type="evidence" value="ECO:0007669"/>
    <property type="project" value="TreeGrafter"/>
</dbReference>
<evidence type="ECO:0000256" key="5">
    <source>
        <dbReference type="ARBA" id="ARBA00022989"/>
    </source>
</evidence>
<dbReference type="Gene3D" id="1.10.3720.10">
    <property type="entry name" value="MetI-like"/>
    <property type="match status" value="1"/>
</dbReference>
<feature type="transmembrane region" description="Helical" evidence="7">
    <location>
        <begin position="244"/>
        <end position="263"/>
    </location>
</feature>
<evidence type="ECO:0000313" key="10">
    <source>
        <dbReference type="EMBL" id="PVG80891.1"/>
    </source>
</evidence>
<dbReference type="AlphaFoldDB" id="A0A2T8F5A4"/>
<name>A0A2T8F5A4_9ACTN</name>
<comment type="subcellular location">
    <subcellularLocation>
        <location evidence="7">Cell membrane</location>
        <topology evidence="7">Multi-pass membrane protein</topology>
    </subcellularLocation>
    <subcellularLocation>
        <location evidence="1">Membrane</location>
        <topology evidence="1">Multi-pass membrane protein</topology>
    </subcellularLocation>
</comment>
<dbReference type="PANTHER" id="PTHR47737">
    <property type="entry name" value="GLYCINE BETAINE/PROLINE BETAINE TRANSPORT SYSTEM PERMEASE PROTEIN PROW"/>
    <property type="match status" value="1"/>
</dbReference>
<dbReference type="CDD" id="cd06261">
    <property type="entry name" value="TM_PBP2"/>
    <property type="match status" value="1"/>
</dbReference>
<evidence type="ECO:0000256" key="7">
    <source>
        <dbReference type="RuleBase" id="RU363032"/>
    </source>
</evidence>
<dbReference type="InterPro" id="IPR000515">
    <property type="entry name" value="MetI-like"/>
</dbReference>
<dbReference type="Proteomes" id="UP000246018">
    <property type="component" value="Unassembled WGS sequence"/>
</dbReference>
<keyword evidence="6 7" id="KW-0472">Membrane</keyword>
<dbReference type="EMBL" id="QDGZ01000012">
    <property type="protein sequence ID" value="PVG80891.1"/>
    <property type="molecule type" value="Genomic_DNA"/>
</dbReference>
<feature type="domain" description="ABC transmembrane type-1" evidence="9">
    <location>
        <begin position="88"/>
        <end position="267"/>
    </location>
</feature>
<feature type="transmembrane region" description="Helical" evidence="7">
    <location>
        <begin position="135"/>
        <end position="162"/>
    </location>
</feature>
<comment type="similarity">
    <text evidence="7">Belongs to the binding-protein-dependent transport system permease family.</text>
</comment>
<keyword evidence="4 7" id="KW-0812">Transmembrane</keyword>
<comment type="caution">
    <text evidence="10">The sequence shown here is derived from an EMBL/GenBank/DDBJ whole genome shotgun (WGS) entry which is preliminary data.</text>
</comment>
<protein>
    <submittedName>
        <fullName evidence="10">Glycine/betaine ABC transporter</fullName>
    </submittedName>
</protein>
<dbReference type="GO" id="GO:0031460">
    <property type="term" value="P:glycine betaine transport"/>
    <property type="evidence" value="ECO:0007669"/>
    <property type="project" value="TreeGrafter"/>
</dbReference>
<feature type="transmembrane region" description="Helical" evidence="7">
    <location>
        <begin position="93"/>
        <end position="115"/>
    </location>
</feature>
<keyword evidence="2 7" id="KW-0813">Transport</keyword>
<dbReference type="InterPro" id="IPR035906">
    <property type="entry name" value="MetI-like_sf"/>
</dbReference>
<dbReference type="GO" id="GO:0005275">
    <property type="term" value="F:amine transmembrane transporter activity"/>
    <property type="evidence" value="ECO:0007669"/>
    <property type="project" value="TreeGrafter"/>
</dbReference>
<keyword evidence="5 7" id="KW-1133">Transmembrane helix</keyword>
<evidence type="ECO:0000256" key="8">
    <source>
        <dbReference type="SAM" id="MobiDB-lite"/>
    </source>
</evidence>
<evidence type="ECO:0000313" key="11">
    <source>
        <dbReference type="Proteomes" id="UP000246018"/>
    </source>
</evidence>
<evidence type="ECO:0000256" key="3">
    <source>
        <dbReference type="ARBA" id="ARBA00022475"/>
    </source>
</evidence>
<feature type="transmembrane region" description="Helical" evidence="7">
    <location>
        <begin position="38"/>
        <end position="60"/>
    </location>
</feature>
<gene>
    <name evidence="10" type="ORF">DDE18_21145</name>
</gene>
<reference evidence="10 11" key="1">
    <citation type="submission" date="2018-04" db="EMBL/GenBank/DDBJ databases">
        <title>Genome of Nocardioides gansuensis WSJ-1.</title>
        <authorList>
            <person name="Wu S."/>
            <person name="Wang G."/>
        </authorList>
    </citation>
    <scope>NUCLEOTIDE SEQUENCE [LARGE SCALE GENOMIC DNA]</scope>
    <source>
        <strain evidence="10 11">WSJ-1</strain>
    </source>
</reference>
<evidence type="ECO:0000256" key="2">
    <source>
        <dbReference type="ARBA" id="ARBA00022448"/>
    </source>
</evidence>
<dbReference type="GO" id="GO:0015871">
    <property type="term" value="P:choline transport"/>
    <property type="evidence" value="ECO:0007669"/>
    <property type="project" value="TreeGrafter"/>
</dbReference>
<feature type="region of interest" description="Disordered" evidence="8">
    <location>
        <begin position="273"/>
        <end position="311"/>
    </location>
</feature>
<evidence type="ECO:0000256" key="6">
    <source>
        <dbReference type="ARBA" id="ARBA00023136"/>
    </source>
</evidence>
<dbReference type="PROSITE" id="PS50928">
    <property type="entry name" value="ABC_TM1"/>
    <property type="match status" value="1"/>
</dbReference>
<keyword evidence="11" id="KW-1185">Reference proteome</keyword>
<dbReference type="GO" id="GO:0043190">
    <property type="term" value="C:ATP-binding cassette (ABC) transporter complex"/>
    <property type="evidence" value="ECO:0007669"/>
    <property type="project" value="TreeGrafter"/>
</dbReference>
<dbReference type="Pfam" id="PF00528">
    <property type="entry name" value="BPD_transp_1"/>
    <property type="match status" value="1"/>
</dbReference>
<organism evidence="10 11">
    <name type="scientific">Nocardioides gansuensis</name>
    <dbReference type="NCBI Taxonomy" id="2138300"/>
    <lineage>
        <taxon>Bacteria</taxon>
        <taxon>Bacillati</taxon>
        <taxon>Actinomycetota</taxon>
        <taxon>Actinomycetes</taxon>
        <taxon>Propionibacteriales</taxon>
        <taxon>Nocardioidaceae</taxon>
        <taxon>Nocardioides</taxon>
    </lineage>
</organism>
<sequence length="311" mass="32400">MPDFRIGERGDAVINYLRDHFGGFFDVIQQVMTDLLGLTYQALSALSPLAMIALLTVLALVATRRIGLTLILGVGLLVIESMDLWFETMQSMATVLGATAVALVVGIPLGIWSAFSPVVRAIVTPLLDFMQTIPVFVYLLPTVLFFGIGPVPGVVATIVFAAPPAVRLTQLGIRQVDAETVEAATAFGASRWEVLREVQLPLAKATIMAGVNQVIMLALSMVVVAGLVGGGGLGSIVVNAVQSLQIGASIEGGLAVVILAIYLDRVSSALGGQGRGNPTWWPRRKPAGADAAHAEQVADGVGAPPLSKAAA</sequence>
<dbReference type="OrthoDB" id="9815258at2"/>